<dbReference type="InterPro" id="IPR050330">
    <property type="entry name" value="Bact_OuterMem_StrucFunc"/>
</dbReference>
<reference evidence="8 9" key="1">
    <citation type="submission" date="2023-05" db="EMBL/GenBank/DDBJ databases">
        <title>Novel species of genus Flectobacillus isolated from stream in China.</title>
        <authorList>
            <person name="Lu H."/>
        </authorList>
    </citation>
    <scope>NUCLEOTIDE SEQUENCE [LARGE SCALE GENOMIC DNA]</scope>
    <source>
        <strain evidence="8 9">KCTC 42575</strain>
    </source>
</reference>
<dbReference type="InterPro" id="IPR006664">
    <property type="entry name" value="OMP_bac"/>
</dbReference>
<feature type="signal peptide" evidence="6">
    <location>
        <begin position="1"/>
        <end position="23"/>
    </location>
</feature>
<dbReference type="PROSITE" id="PS50005">
    <property type="entry name" value="TPR"/>
    <property type="match status" value="1"/>
</dbReference>
<evidence type="ECO:0000256" key="2">
    <source>
        <dbReference type="ARBA" id="ARBA00023136"/>
    </source>
</evidence>
<dbReference type="RefSeq" id="WP_283345119.1">
    <property type="nucleotide sequence ID" value="NZ_JASHIF010000011.1"/>
</dbReference>
<keyword evidence="2 5" id="KW-0472">Membrane</keyword>
<keyword evidence="4" id="KW-0802">TPR repeat</keyword>
<proteinExistence type="predicted"/>
<evidence type="ECO:0000256" key="4">
    <source>
        <dbReference type="PROSITE-ProRule" id="PRU00339"/>
    </source>
</evidence>
<dbReference type="InterPro" id="IPR036737">
    <property type="entry name" value="OmpA-like_sf"/>
</dbReference>
<dbReference type="Pfam" id="PF13181">
    <property type="entry name" value="TPR_8"/>
    <property type="match status" value="1"/>
</dbReference>
<dbReference type="CDD" id="cd07185">
    <property type="entry name" value="OmpA_C-like"/>
    <property type="match status" value="1"/>
</dbReference>
<dbReference type="InterPro" id="IPR011042">
    <property type="entry name" value="6-blade_b-propeller_TolB-like"/>
</dbReference>
<dbReference type="InterPro" id="IPR019734">
    <property type="entry name" value="TPR_rpt"/>
</dbReference>
<sequence>MPKVKKKLFVLILSLIQSAAVWSQNSNSLLKDATRHFEVSSFVTAIPKFEQVLQNSSQKLSTSERLTALLQLAYSYKAVGKFENAEQTYRKAFDIPANFSDDQMRSYLYFAQVLVQNNKFKEAQEWFEKYNNLSASLRDDTRQYQPSTVARISNDPFTQNGRYLVEYLDFNTTKPEFSPMYYKNGLVFCSGKGTGSSLVGNSGYLDLYYISDINKVTGISEEALDAPKQKVVKTGPSKLGKDFYTRVTANDSKTVNYFETLPEETIASKPSVKGKVAESEVFSKTLNTKFHEGPATFSSDFSKIIFTRNNFNEGSQGKSEDNVTKLKLYMAEMGESGWGEAIELPFNGDDFSTAHPAWSKDGRYLYFASDRKGGQGGMDIWVVEYKDGKWGTPSNLGKEVNTKGTEVFPFVDERGNVYFASDGLKGAGGLDIFIISTQNGLPNRSPLNIGEPFNSENDDFGIITDGQRLNGYFSSDRRRGDDDDIYRFTKKADVYDCRQMLLTIVDGETKSPIGKAEVSLLAKGGTEEKLLTNESGQTQFCVNRDTDYVISVKREGYNTNILGFSTKGESDNAPSAMDIPLRKQGGPIVTQPEVQPKNSPPVEIVQPTDTTKAEKVSQLKGVVKTEIEKTPIEGVLVTFINECDGSKQQVVTGPDGVYAFDMEEGCDYTLEVSKDGYGTTVNKINKVIKKVRPKVVSQDLGMFKEGDLITIDNIYYDMGSAKIRKDAARELDKLAATLMKNPSMIIELGSHTDSRGDAQENLNLSSKRAQAAVDYIASKGVDRNRMLAKGYGESLLVNGCSDGVSCTEREHQKNRRTTVKVIKAKTE</sequence>
<dbReference type="Gene3D" id="2.60.40.1120">
    <property type="entry name" value="Carboxypeptidase-like, regulatory domain"/>
    <property type="match status" value="1"/>
</dbReference>
<gene>
    <name evidence="8" type="ORF">QM524_14400</name>
</gene>
<dbReference type="EMBL" id="JASHIF010000011">
    <property type="protein sequence ID" value="MDI9860400.1"/>
    <property type="molecule type" value="Genomic_DNA"/>
</dbReference>
<dbReference type="InterPro" id="IPR011659">
    <property type="entry name" value="WD40"/>
</dbReference>
<evidence type="ECO:0000313" key="9">
    <source>
        <dbReference type="Proteomes" id="UP001236507"/>
    </source>
</evidence>
<comment type="caution">
    <text evidence="8">The sequence shown here is derived from an EMBL/GenBank/DDBJ whole genome shotgun (WGS) entry which is preliminary data.</text>
</comment>
<comment type="subcellular location">
    <subcellularLocation>
        <location evidence="1">Cell outer membrane</location>
    </subcellularLocation>
</comment>
<evidence type="ECO:0000256" key="5">
    <source>
        <dbReference type="PROSITE-ProRule" id="PRU00473"/>
    </source>
</evidence>
<dbReference type="SUPFAM" id="SSF103088">
    <property type="entry name" value="OmpA-like"/>
    <property type="match status" value="1"/>
</dbReference>
<dbReference type="Pfam" id="PF13620">
    <property type="entry name" value="CarboxypepD_reg"/>
    <property type="match status" value="1"/>
</dbReference>
<dbReference type="SUPFAM" id="SSF82171">
    <property type="entry name" value="DPP6 N-terminal domain-like"/>
    <property type="match status" value="1"/>
</dbReference>
<dbReference type="Pfam" id="PF07676">
    <property type="entry name" value="PD40"/>
    <property type="match status" value="1"/>
</dbReference>
<name>A0ABT6YA27_9BACT</name>
<dbReference type="PROSITE" id="PS51123">
    <property type="entry name" value="OMPA_2"/>
    <property type="match status" value="1"/>
</dbReference>
<dbReference type="PANTHER" id="PTHR30329:SF21">
    <property type="entry name" value="LIPOPROTEIN YIAD-RELATED"/>
    <property type="match status" value="1"/>
</dbReference>
<dbReference type="Gene3D" id="2.120.10.30">
    <property type="entry name" value="TolB, C-terminal domain"/>
    <property type="match status" value="1"/>
</dbReference>
<dbReference type="InterPro" id="IPR008969">
    <property type="entry name" value="CarboxyPept-like_regulatory"/>
</dbReference>
<feature type="domain" description="OmpA-like" evidence="7">
    <location>
        <begin position="703"/>
        <end position="825"/>
    </location>
</feature>
<dbReference type="PRINTS" id="PR01021">
    <property type="entry name" value="OMPADOMAIN"/>
</dbReference>
<accession>A0ABT6YA27</accession>
<dbReference type="Proteomes" id="UP001236507">
    <property type="component" value="Unassembled WGS sequence"/>
</dbReference>
<organism evidence="8 9">
    <name type="scientific">Flectobacillus roseus</name>
    <dbReference type="NCBI Taxonomy" id="502259"/>
    <lineage>
        <taxon>Bacteria</taxon>
        <taxon>Pseudomonadati</taxon>
        <taxon>Bacteroidota</taxon>
        <taxon>Cytophagia</taxon>
        <taxon>Cytophagales</taxon>
        <taxon>Flectobacillaceae</taxon>
        <taxon>Flectobacillus</taxon>
    </lineage>
</organism>
<dbReference type="SUPFAM" id="SSF48452">
    <property type="entry name" value="TPR-like"/>
    <property type="match status" value="1"/>
</dbReference>
<dbReference type="Gene3D" id="1.25.40.10">
    <property type="entry name" value="Tetratricopeptide repeat domain"/>
    <property type="match status" value="1"/>
</dbReference>
<keyword evidence="3" id="KW-0998">Cell outer membrane</keyword>
<feature type="repeat" description="TPR" evidence="4">
    <location>
        <begin position="66"/>
        <end position="99"/>
    </location>
</feature>
<dbReference type="InterPro" id="IPR006665">
    <property type="entry name" value="OmpA-like"/>
</dbReference>
<keyword evidence="6" id="KW-0732">Signal</keyword>
<dbReference type="Gene3D" id="3.30.1330.60">
    <property type="entry name" value="OmpA-like domain"/>
    <property type="match status" value="1"/>
</dbReference>
<dbReference type="Pfam" id="PF00691">
    <property type="entry name" value="OmpA"/>
    <property type="match status" value="1"/>
</dbReference>
<evidence type="ECO:0000256" key="1">
    <source>
        <dbReference type="ARBA" id="ARBA00004442"/>
    </source>
</evidence>
<dbReference type="PANTHER" id="PTHR30329">
    <property type="entry name" value="STATOR ELEMENT OF FLAGELLAR MOTOR COMPLEX"/>
    <property type="match status" value="1"/>
</dbReference>
<evidence type="ECO:0000256" key="6">
    <source>
        <dbReference type="SAM" id="SignalP"/>
    </source>
</evidence>
<evidence type="ECO:0000259" key="7">
    <source>
        <dbReference type="PROSITE" id="PS51123"/>
    </source>
</evidence>
<dbReference type="SUPFAM" id="SSF49464">
    <property type="entry name" value="Carboxypeptidase regulatory domain-like"/>
    <property type="match status" value="1"/>
</dbReference>
<feature type="chain" id="PRO_5046744028" evidence="6">
    <location>
        <begin position="24"/>
        <end position="827"/>
    </location>
</feature>
<dbReference type="InterPro" id="IPR011990">
    <property type="entry name" value="TPR-like_helical_dom_sf"/>
</dbReference>
<evidence type="ECO:0000256" key="3">
    <source>
        <dbReference type="ARBA" id="ARBA00023237"/>
    </source>
</evidence>
<protein>
    <submittedName>
        <fullName evidence="8">OmpA family protein</fullName>
    </submittedName>
</protein>
<evidence type="ECO:0000313" key="8">
    <source>
        <dbReference type="EMBL" id="MDI9860400.1"/>
    </source>
</evidence>
<keyword evidence="9" id="KW-1185">Reference proteome</keyword>